<evidence type="ECO:0000313" key="26">
    <source>
        <dbReference type="EMBL" id="KAH3664715.1"/>
    </source>
</evidence>
<dbReference type="GO" id="GO:0004174">
    <property type="term" value="F:electron-transferring-flavoprotein dehydrogenase activity"/>
    <property type="evidence" value="ECO:0007669"/>
    <property type="project" value="UniProtKB-EC"/>
</dbReference>
<keyword evidence="27" id="KW-1185">Reference proteome</keyword>
<dbReference type="SUPFAM" id="SSF54001">
    <property type="entry name" value="Cysteine proteinases"/>
    <property type="match status" value="1"/>
</dbReference>
<dbReference type="Gene3D" id="3.10.20.90">
    <property type="entry name" value="Phosphatidylinositol 3-kinase Catalytic Subunit, Chain A, domain 1"/>
    <property type="match status" value="1"/>
</dbReference>
<evidence type="ECO:0000256" key="18">
    <source>
        <dbReference type="ARBA" id="ARBA00023128"/>
    </source>
</evidence>
<evidence type="ECO:0000256" key="6">
    <source>
        <dbReference type="ARBA" id="ARBA00012696"/>
    </source>
</evidence>
<evidence type="ECO:0000256" key="10">
    <source>
        <dbReference type="ARBA" id="ARBA00022792"/>
    </source>
</evidence>
<dbReference type="PROSITE" id="PS50802">
    <property type="entry name" value="OTU"/>
    <property type="match status" value="1"/>
</dbReference>
<reference evidence="26" key="2">
    <citation type="submission" date="2021-01" db="EMBL/GenBank/DDBJ databases">
        <authorList>
            <person name="Schikora-Tamarit M.A."/>
        </authorList>
    </citation>
    <scope>NUCLEOTIDE SEQUENCE</scope>
    <source>
        <strain evidence="26">NCAIM Y.01608</strain>
    </source>
</reference>
<feature type="region of interest" description="Disordered" evidence="23">
    <location>
        <begin position="848"/>
        <end position="881"/>
    </location>
</feature>
<gene>
    <name evidence="26" type="ORF">OGATHE_003530</name>
</gene>
<keyword evidence="17" id="KW-0830">Ubiquinone</keyword>
<dbReference type="PANTHER" id="PTHR10617:SF107">
    <property type="entry name" value="ELECTRON TRANSFER FLAVOPROTEIN-UBIQUINONE OXIDOREDUCTASE, MITOCHONDRIAL"/>
    <property type="match status" value="1"/>
</dbReference>
<keyword evidence="10" id="KW-0999">Mitochondrion inner membrane</keyword>
<dbReference type="PROSITE" id="PS51745">
    <property type="entry name" value="PB1"/>
    <property type="match status" value="1"/>
</dbReference>
<dbReference type="CDD" id="cd22762">
    <property type="entry name" value="OTU_fungi_OTU2-like"/>
    <property type="match status" value="1"/>
</dbReference>
<dbReference type="Gene3D" id="3.90.70.80">
    <property type="match status" value="1"/>
</dbReference>
<dbReference type="EMBL" id="JAEUBD010001178">
    <property type="protein sequence ID" value="KAH3664715.1"/>
    <property type="molecule type" value="Genomic_DNA"/>
</dbReference>
<sequence>MVPLTPAFAALSLSQPPKVHIKLTYNTSAVHLSVNANVAFAELVDTLVYKLNYSFGSSADGDRTFAADNSTFRYRDEDGEYVRFQSQADWQMAKEMLDEIEDEEERILNIAVQRAGVSLEIRFDEMDPELQEMLTEERAVDTVDVCIVGCGPAGLATAIRLKQLDQDGDLRVVVLEKAPDVGSHILSGAILEPRALRELFPESEYYDADGAGIPLPPELVSLVTEDHMKLLFKNGSAVPLPEPPQMVNKNRNYIASLSEVVKYLAEQAEAVGVEIYSNTAVSELVYDSKGHVKGVATKDMGISKNGTPSDSFERGMEFHARMTVLAEGCHGSLSKQAIKKFGLRAGCSPQTYGLGIKEVWEVKPENFKKGYVAHTLGYPLDKDTYGGGFQYHFGDGLVTVGLVVGLDYRNPWISPYQEFQKMKHHPFYRKVLEGGKCISYGARALNEGGYQSVPKLHFPGGVLVGASAGFMNVPKIKGSHTAMKSGMMAAESMYDAVVALKRQQGDVEEGEVLPEWDALDLEQYQVAYDRSWVHEELYEVRNIRPSFGSKLGMWGGMCMSGLIAMITRGREPFTLTHKHTDAELVEDAGKYAKIEYPKPDGEISFDILTSVSRTGTYHQENEQCHLRVPDQDMAKHTSKAYPKYQGIEQRFCPAGVYEYLPDEKSPEGVIFQINSQNCIHCKTCDIKVPTQDIDWTVPEGGDGPNRGSCFVCSVWGFSHLRISLHAPSFRKLWMFTMLSTASSGTSPLPLRIMALNICCGDGYSHTPWSGTSPRGIDDSVLSVGRSIFWPGTLSVGSTYGMLLSGLMSRVSAPSLCTTGHAASFVWSTGHFAAPVADGETDFCIESAQNQPIKSRHKKETRDLVAATTGMRKQATKSTRKEVLRRIEQMEQDLKDRHERELRELTGEAQEAEEITPEQLLAQMNLDSETPAEKGPAVKTEPKKKRNRQKERLAKREAEFKKLQQEAENEANAQPNLKDLELKNIADLCTAARLVQHNITPDGHCLFASIADQLQQRHNITMTVQELRTRAANQIRNDPDTFAPFLFDEEKMEVRNVEEYTDKLESTSMWGGDLEILALAREFDCPISVMMSGRAPLRVNENGQQPELKLVYYQHVFGLGEHYNSLRDMV</sequence>
<keyword evidence="11" id="KW-0274">FAD</keyword>
<organism evidence="26 27">
    <name type="scientific">Ogataea polymorpha</name>
    <dbReference type="NCBI Taxonomy" id="460523"/>
    <lineage>
        <taxon>Eukaryota</taxon>
        <taxon>Fungi</taxon>
        <taxon>Dikarya</taxon>
        <taxon>Ascomycota</taxon>
        <taxon>Saccharomycotina</taxon>
        <taxon>Pichiomycetes</taxon>
        <taxon>Pichiales</taxon>
        <taxon>Pichiaceae</taxon>
        <taxon>Ogataea</taxon>
    </lineage>
</organism>
<dbReference type="PANTHER" id="PTHR10617">
    <property type="entry name" value="ELECTRON TRANSFER FLAVOPROTEIN-UBIQUINONE OXIDOREDUCTASE"/>
    <property type="match status" value="1"/>
</dbReference>
<keyword evidence="15" id="KW-0408">Iron</keyword>
<dbReference type="Pfam" id="PF21162">
    <property type="entry name" value="ETFQO_UQ-bd"/>
    <property type="match status" value="1"/>
</dbReference>
<keyword evidence="13" id="KW-0249">Electron transport</keyword>
<evidence type="ECO:0000256" key="4">
    <source>
        <dbReference type="ARBA" id="ARBA00004273"/>
    </source>
</evidence>
<dbReference type="InterPro" id="IPR007859">
    <property type="entry name" value="ETF-QO/FixX_C"/>
</dbReference>
<comment type="catalytic activity">
    <reaction evidence="21">
        <text>a ubiquinone + reduced [electron-transfer flavoprotein] = a ubiquinol + oxidized [electron-transfer flavoprotein] + H(+)</text>
        <dbReference type="Rhea" id="RHEA:24052"/>
        <dbReference type="Rhea" id="RHEA-COMP:9565"/>
        <dbReference type="Rhea" id="RHEA-COMP:9566"/>
        <dbReference type="Rhea" id="RHEA-COMP:10685"/>
        <dbReference type="Rhea" id="RHEA-COMP:10686"/>
        <dbReference type="ChEBI" id="CHEBI:15378"/>
        <dbReference type="ChEBI" id="CHEBI:16389"/>
        <dbReference type="ChEBI" id="CHEBI:17976"/>
        <dbReference type="ChEBI" id="CHEBI:57692"/>
        <dbReference type="ChEBI" id="CHEBI:58307"/>
        <dbReference type="EC" id="1.5.5.1"/>
    </reaction>
</comment>
<evidence type="ECO:0000256" key="16">
    <source>
        <dbReference type="ARBA" id="ARBA00023014"/>
    </source>
</evidence>
<dbReference type="Gene3D" id="3.50.50.60">
    <property type="entry name" value="FAD/NAD(P)-binding domain"/>
    <property type="match status" value="1"/>
</dbReference>
<keyword evidence="7" id="KW-0813">Transport</keyword>
<evidence type="ECO:0000256" key="1">
    <source>
        <dbReference type="ARBA" id="ARBA00001966"/>
    </source>
</evidence>
<evidence type="ECO:0000256" key="20">
    <source>
        <dbReference type="ARBA" id="ARBA00032754"/>
    </source>
</evidence>
<comment type="function">
    <text evidence="3">Accepts electrons from ETF and reduces ubiquinone.</text>
</comment>
<dbReference type="SUPFAM" id="SSF54277">
    <property type="entry name" value="CAD &amp; PB1 domains"/>
    <property type="match status" value="1"/>
</dbReference>
<keyword evidence="19" id="KW-0472">Membrane</keyword>
<dbReference type="EC" id="1.5.5.1" evidence="6"/>
<name>A0A9P8T458_9ASCO</name>
<keyword evidence="16" id="KW-0411">Iron-sulfur</keyword>
<dbReference type="GO" id="GO:0005743">
    <property type="term" value="C:mitochondrial inner membrane"/>
    <property type="evidence" value="ECO:0007669"/>
    <property type="project" value="UniProtKB-SubCell"/>
</dbReference>
<dbReference type="Pfam" id="PF00564">
    <property type="entry name" value="PB1"/>
    <property type="match status" value="1"/>
</dbReference>
<dbReference type="Pfam" id="PF13450">
    <property type="entry name" value="NAD_binding_8"/>
    <property type="match status" value="1"/>
</dbReference>
<comment type="cofactor">
    <cofactor evidence="1">
        <name>[4Fe-4S] cluster</name>
        <dbReference type="ChEBI" id="CHEBI:49883"/>
    </cofactor>
</comment>
<proteinExistence type="inferred from homology"/>
<dbReference type="Proteomes" id="UP000788993">
    <property type="component" value="Unassembled WGS sequence"/>
</dbReference>
<reference evidence="26" key="1">
    <citation type="journal article" date="2021" name="Open Biol.">
        <title>Shared evolutionary footprints suggest mitochondrial oxidative damage underlies multiple complex I losses in fungi.</title>
        <authorList>
            <person name="Schikora-Tamarit M.A."/>
            <person name="Marcet-Houben M."/>
            <person name="Nosek J."/>
            <person name="Gabaldon T."/>
        </authorList>
    </citation>
    <scope>NUCLEOTIDE SEQUENCE</scope>
    <source>
        <strain evidence="26">NCAIM Y.01608</strain>
    </source>
</reference>
<dbReference type="GO" id="GO:0051536">
    <property type="term" value="F:iron-sulfur cluster binding"/>
    <property type="evidence" value="ECO:0007669"/>
    <property type="project" value="UniProtKB-KW"/>
</dbReference>
<dbReference type="Pfam" id="PF05187">
    <property type="entry name" value="Fer4_ETF_QO"/>
    <property type="match status" value="1"/>
</dbReference>
<evidence type="ECO:0000259" key="25">
    <source>
        <dbReference type="PROSITE" id="PS51745"/>
    </source>
</evidence>
<evidence type="ECO:0000256" key="23">
    <source>
        <dbReference type="SAM" id="MobiDB-lite"/>
    </source>
</evidence>
<feature type="region of interest" description="Disordered" evidence="23">
    <location>
        <begin position="927"/>
        <end position="952"/>
    </location>
</feature>
<dbReference type="Gene3D" id="3.30.70.20">
    <property type="match status" value="1"/>
</dbReference>
<evidence type="ECO:0000256" key="12">
    <source>
        <dbReference type="ARBA" id="ARBA00022946"/>
    </source>
</evidence>
<protein>
    <recommendedName>
        <fullName evidence="22">Probable electron transfer flavoprotein-ubiquinone oxidoreductase, mitochondrial</fullName>
        <ecNumber evidence="6">1.5.5.1</ecNumber>
    </recommendedName>
    <alternativeName>
        <fullName evidence="20">Electron-transferring-flavoprotein dehydrogenase</fullName>
    </alternativeName>
</protein>
<evidence type="ECO:0000256" key="14">
    <source>
        <dbReference type="ARBA" id="ARBA00023002"/>
    </source>
</evidence>
<evidence type="ECO:0000256" key="3">
    <source>
        <dbReference type="ARBA" id="ARBA00002819"/>
    </source>
</evidence>
<dbReference type="SUPFAM" id="SSF54862">
    <property type="entry name" value="4Fe-4S ferredoxins"/>
    <property type="match status" value="1"/>
</dbReference>
<evidence type="ECO:0000256" key="21">
    <source>
        <dbReference type="ARBA" id="ARBA00052682"/>
    </source>
</evidence>
<evidence type="ECO:0000256" key="17">
    <source>
        <dbReference type="ARBA" id="ARBA00023075"/>
    </source>
</evidence>
<evidence type="ECO:0000256" key="15">
    <source>
        <dbReference type="ARBA" id="ARBA00023004"/>
    </source>
</evidence>
<keyword evidence="9" id="KW-0479">Metal-binding</keyword>
<keyword evidence="12" id="KW-0809">Transit peptide</keyword>
<evidence type="ECO:0000256" key="9">
    <source>
        <dbReference type="ARBA" id="ARBA00022723"/>
    </source>
</evidence>
<dbReference type="FunFam" id="3.30.70.20:FF:000015">
    <property type="entry name" value="Electron transfer flavoprotein-ubiquinone oxidoreductase"/>
    <property type="match status" value="1"/>
</dbReference>
<comment type="similarity">
    <text evidence="5">Belongs to the ETF-QO/FixC family.</text>
</comment>
<evidence type="ECO:0000256" key="13">
    <source>
        <dbReference type="ARBA" id="ARBA00022982"/>
    </source>
</evidence>
<keyword evidence="18" id="KW-0496">Mitochondrion</keyword>
<dbReference type="InterPro" id="IPR049771">
    <property type="entry name" value="OTU2-like_OTU"/>
</dbReference>
<comment type="caution">
    <text evidence="26">The sequence shown here is derived from an EMBL/GenBank/DDBJ whole genome shotgun (WGS) entry which is preliminary data.</text>
</comment>
<evidence type="ECO:0000313" key="27">
    <source>
        <dbReference type="Proteomes" id="UP000788993"/>
    </source>
</evidence>
<dbReference type="InterPro" id="IPR038765">
    <property type="entry name" value="Papain-like_cys_pep_sf"/>
</dbReference>
<evidence type="ECO:0000256" key="11">
    <source>
        <dbReference type="ARBA" id="ARBA00022827"/>
    </source>
</evidence>
<comment type="subcellular location">
    <subcellularLocation>
        <location evidence="4">Mitochondrion inner membrane</location>
    </subcellularLocation>
</comment>
<keyword evidence="14" id="KW-0560">Oxidoreductase</keyword>
<evidence type="ECO:0000256" key="22">
    <source>
        <dbReference type="ARBA" id="ARBA00068100"/>
    </source>
</evidence>
<evidence type="ECO:0000256" key="19">
    <source>
        <dbReference type="ARBA" id="ARBA00023136"/>
    </source>
</evidence>
<dbReference type="InterPro" id="IPR036188">
    <property type="entry name" value="FAD/NAD-bd_sf"/>
</dbReference>
<dbReference type="InterPro" id="IPR003323">
    <property type="entry name" value="OTU_dom"/>
</dbReference>
<dbReference type="SUPFAM" id="SSF54373">
    <property type="entry name" value="FAD-linked reductases, C-terminal domain"/>
    <property type="match status" value="1"/>
</dbReference>
<dbReference type="InterPro" id="IPR000270">
    <property type="entry name" value="PB1_dom"/>
</dbReference>
<dbReference type="SMART" id="SM00666">
    <property type="entry name" value="PB1"/>
    <property type="match status" value="1"/>
</dbReference>
<evidence type="ECO:0000256" key="7">
    <source>
        <dbReference type="ARBA" id="ARBA00022448"/>
    </source>
</evidence>
<comment type="cofactor">
    <cofactor evidence="2">
        <name>FAD</name>
        <dbReference type="ChEBI" id="CHEBI:57692"/>
    </cofactor>
</comment>
<dbReference type="GO" id="GO:0046872">
    <property type="term" value="F:metal ion binding"/>
    <property type="evidence" value="ECO:0007669"/>
    <property type="project" value="UniProtKB-KW"/>
</dbReference>
<feature type="domain" description="OTU" evidence="24">
    <location>
        <begin position="993"/>
        <end position="1128"/>
    </location>
</feature>
<dbReference type="AlphaFoldDB" id="A0A9P8T458"/>
<dbReference type="Pfam" id="PF02338">
    <property type="entry name" value="OTU"/>
    <property type="match status" value="1"/>
</dbReference>
<evidence type="ECO:0000256" key="5">
    <source>
        <dbReference type="ARBA" id="ARBA00006796"/>
    </source>
</evidence>
<feature type="domain" description="PB1" evidence="25">
    <location>
        <begin position="18"/>
        <end position="115"/>
    </location>
</feature>
<dbReference type="InterPro" id="IPR053793">
    <property type="entry name" value="PB1-like"/>
</dbReference>
<evidence type="ECO:0000256" key="8">
    <source>
        <dbReference type="ARBA" id="ARBA00022630"/>
    </source>
</evidence>
<accession>A0A9P8T458</accession>
<evidence type="ECO:0000256" key="2">
    <source>
        <dbReference type="ARBA" id="ARBA00001974"/>
    </source>
</evidence>
<evidence type="ECO:0000259" key="24">
    <source>
        <dbReference type="PROSITE" id="PS50802"/>
    </source>
</evidence>
<dbReference type="InterPro" id="IPR049398">
    <property type="entry name" value="ETF-QO/FixC_UQ-bd"/>
</dbReference>
<dbReference type="InterPro" id="IPR040156">
    <property type="entry name" value="ETF-QO"/>
</dbReference>
<keyword evidence="8" id="KW-0285">Flavoprotein</keyword>
<dbReference type="SUPFAM" id="SSF51905">
    <property type="entry name" value="FAD/NAD(P)-binding domain"/>
    <property type="match status" value="1"/>
</dbReference>
<dbReference type="Gene3D" id="3.30.9.90">
    <property type="match status" value="1"/>
</dbReference>